<dbReference type="PROSITE" id="PS50011">
    <property type="entry name" value="PROTEIN_KINASE_DOM"/>
    <property type="match status" value="1"/>
</dbReference>
<evidence type="ECO:0000256" key="10">
    <source>
        <dbReference type="ARBA" id="ARBA00023027"/>
    </source>
</evidence>
<sequence length="1729" mass="193261">MKSFKVVILPGPEVINQAVRVLQVVAERNIGKFELHLETHLIGGAAIEATGHPLPDSTFAACKAADAVLLGSVGGYKWGVDAPVRPETGLLTLRKELNLYANIRPANFASDSLLSCSPLKENIAKGVNFIVVRELIGGAYFGERKEAWVEPRPNVAWDNMIYSVEEVQRITRVAAQLALTTNPPMAIHSIDKANVLATSRLWRRVVTETLRAEYPQIPLDHHYVDAAAMVMVSNPRKLNGVILTENLFGDILSDQSSVIPGSLGLLPSASLSAPPTTGGETTFGLYEPIHGSAPDIAGQGIANPIGTILSAAMLLRYSLGLEKEASAVELAVRTVLDDKNVGGLGLRTKDLGGEIYGTHHRLDIVPSSFITLAFPQISKFNLKVDLDSKLICLTALLIILLMLATKRVNTYGKRSSRIVSTSTENKTSFKSPMKQLDENTVVDSPSSPKKLLRWGRKVKGHSTSPRGSPKAGNLFRLASKKPLCKDGPNLTPQRQPLGVKSSSILSSPSIVYLGTRTPQVAQKQTTFTPFVDSEIVSIDIEDEPRQPKKQSSRPGRGTKLTEITNVSTTEEEQPIRGPRQRGTRRPIIISDNENEDTTDNPVPVSNIGLQHTPIFISDDDDDDSDLEFLPNITRPNRRKDKPAPFCHAKPKPRNETQSQPPKPPRRVASLRRQLQLQDSRLALKDQLHIESSLTEIEELSISSRDSGKTQRGSRLCKNSLPSELQYLSGLLAECSQNAPHNFESFIESFPTNEIFGAHPPARPAFRKLGEASYSEVFVVGDIVLKVIPLRNEIAPQLANDDIDLPYESDCKDVLQEIIITRELGKKCPGFITLLRTFIVVGDYSPQLLALWDEYNSQKESENIRPDVFPKSQAYALVVLPNGGPDLESYRFPLKAAWRQACSVFWQTAKALAIAEESVSFEHRDLHWGQILVKSTGHSSPKRRSKQHEMLPMDHPLLGISVTIIDMGLARMNAINCKDKIYWTPFDDVIFEGEGDDSIELSDYQFDVYRMMKEVHSDGCWDKFRPVTNVMWLHYLLVKLLRAKGMRPPSIRNIVPGTSELNERICYDGLVEMESLLESSIMYSRGKKNRNDRTRLTFSNAGDVHLMANYIRKIVSGNKERFRDDELDMELDLVYVTDHVIIMGFPAEGFEGFYRNRREDARKFLDHRHKDSYWIFNFCPLTENSYDEQFFYGRVSRYPFPDHHAPPLAILPLAVREMRTWLTKSKDNIIVLHCKAGKGRSGTLACAYLLSLDVTPAPPKLQRSYTAKQWAKLRAEEWMDVVQTEDMPVDERGPDPEAKDTTEEFRAPVGEGELLSSRSATPDRTATPSTGIAKVKSLPDISKSGGNEPLTGTALERVLALHSSRRMKPRSTEGAKTRQGVSIPSQRRFLLYWSLLLSNSGPPHFWTLNVPTNDSLRKPKVKIHQLTVRLRDPGGAKMTLVKAVNKVLEQTSSANAGYSQGLGNVWASFSRYDDEFVNHIEEWEKLTRSHYGRLGKRREDQECKGVDEIFKSGKWDNAKMVRGFAKFGRTDRNIGVETVNAVNGADTVDKSKSRIHTHVLTPLDQYKWTVVKKKINAESNSTALTDIPNEIRNEHSDGESTSLDDTEQMSVPGEEMRVSDDSGVILDAGREVRVKIFLGQVFMGWFWFIPTFHMPQPPPSEGSASPVHWLLTRKDVDFPLGIGASIVDIDLEMSWVPFKRNSPRDRIFKPPIEPSSPIQELEATTVPTEH</sequence>
<dbReference type="GO" id="GO:0035173">
    <property type="term" value="F:histone kinase activity"/>
    <property type="evidence" value="ECO:0007669"/>
    <property type="project" value="UniProtKB-ARBA"/>
</dbReference>
<evidence type="ECO:0000256" key="7">
    <source>
        <dbReference type="ARBA" id="ARBA00022723"/>
    </source>
</evidence>
<evidence type="ECO:0000259" key="17">
    <source>
        <dbReference type="PROSITE" id="PS50056"/>
    </source>
</evidence>
<dbReference type="NCBIfam" id="TIGR00169">
    <property type="entry name" value="leuB"/>
    <property type="match status" value="1"/>
</dbReference>
<comment type="similarity">
    <text evidence="2 13">Belongs to the isocitrate and isopropylmalate dehydrogenases family.</text>
</comment>
<dbReference type="GO" id="GO:0003862">
    <property type="term" value="F:3-isopropylmalate dehydrogenase activity"/>
    <property type="evidence" value="ECO:0007669"/>
    <property type="project" value="UniProtKB-EC"/>
</dbReference>
<proteinExistence type="inferred from homology"/>
<evidence type="ECO:0000256" key="14">
    <source>
        <dbReference type="RuleBase" id="RU004445"/>
    </source>
</evidence>
<feature type="compositionally biased region" description="Polar residues" evidence="15">
    <location>
        <begin position="1315"/>
        <end position="1329"/>
    </location>
</feature>
<comment type="caution">
    <text evidence="19">The sequence shown here is derived from an EMBL/GenBank/DDBJ whole genome shotgun (WGS) entry which is preliminary data.</text>
</comment>
<keyword evidence="9 13" id="KW-0560">Oxidoreductase</keyword>
<evidence type="ECO:0000256" key="11">
    <source>
        <dbReference type="ARBA" id="ARBA00023211"/>
    </source>
</evidence>
<dbReference type="GO" id="GO:0005524">
    <property type="term" value="F:ATP binding"/>
    <property type="evidence" value="ECO:0007669"/>
    <property type="project" value="InterPro"/>
</dbReference>
<dbReference type="Pfam" id="PF12330">
    <property type="entry name" value="Haspin_kinase"/>
    <property type="match status" value="1"/>
</dbReference>
<dbReference type="InterPro" id="IPR000387">
    <property type="entry name" value="Tyr_Pase_dom"/>
</dbReference>
<dbReference type="Gene3D" id="1.10.510.10">
    <property type="entry name" value="Transferase(Phosphotransferase) domain 1"/>
    <property type="match status" value="1"/>
</dbReference>
<comment type="subunit">
    <text evidence="3 14">Homodimer.</text>
</comment>
<feature type="region of interest" description="Disordered" evidence="15">
    <location>
        <begin position="1286"/>
        <end position="1329"/>
    </location>
</feature>
<gene>
    <name evidence="19" type="ORF">Clacol_001372</name>
</gene>
<feature type="region of interest" description="Disordered" evidence="15">
    <location>
        <begin position="1705"/>
        <end position="1729"/>
    </location>
</feature>
<dbReference type="PANTHER" id="PTHR42979:SF1">
    <property type="entry name" value="3-ISOPROPYLMALATE DEHYDROGENASE"/>
    <property type="match status" value="1"/>
</dbReference>
<evidence type="ECO:0000256" key="4">
    <source>
        <dbReference type="ARBA" id="ARBA00013101"/>
    </source>
</evidence>
<comment type="function">
    <text evidence="14">Catalyzes the oxidation of 3-carboxy-2-hydroxy-4-methylpentanoate (3-isopropylmalate) to 3-carboxy-4-methyl-2-oxopentanoate. The product decarboxylates to 4-methyl-2 oxopentanoate.</text>
</comment>
<keyword evidence="6" id="KW-0028">Amino-acid biosynthesis</keyword>
<evidence type="ECO:0000256" key="13">
    <source>
        <dbReference type="RuleBase" id="RU004443"/>
    </source>
</evidence>
<evidence type="ECO:0000313" key="19">
    <source>
        <dbReference type="EMBL" id="GJJ07172.1"/>
    </source>
</evidence>
<dbReference type="SUPFAM" id="SSF53659">
    <property type="entry name" value="Isocitrate/Isopropylmalate dehydrogenase-like"/>
    <property type="match status" value="1"/>
</dbReference>
<dbReference type="GO" id="GO:0009098">
    <property type="term" value="P:L-leucine biosynthetic process"/>
    <property type="evidence" value="ECO:0007669"/>
    <property type="project" value="UniProtKB-KW"/>
</dbReference>
<keyword evidence="12 14" id="KW-0100">Branched-chain amino acid biosynthesis</keyword>
<protein>
    <recommendedName>
        <fullName evidence="4 14">3-isopropylmalate dehydrogenase</fullName>
        <ecNumber evidence="4 14">1.1.1.85</ecNumber>
    </recommendedName>
</protein>
<reference evidence="19" key="1">
    <citation type="submission" date="2021-10" db="EMBL/GenBank/DDBJ databases">
        <title>De novo Genome Assembly of Clathrus columnatus (Basidiomycota, Fungi) Using Illumina and Nanopore Sequence Data.</title>
        <authorList>
            <person name="Ogiso-Tanaka E."/>
            <person name="Itagaki H."/>
            <person name="Hosoya T."/>
            <person name="Hosaka K."/>
        </authorList>
    </citation>
    <scope>NUCLEOTIDE SEQUENCE</scope>
    <source>
        <strain evidence="19">MO-923</strain>
    </source>
</reference>
<dbReference type="GO" id="GO:0000287">
    <property type="term" value="F:magnesium ion binding"/>
    <property type="evidence" value="ECO:0007669"/>
    <property type="project" value="InterPro"/>
</dbReference>
<dbReference type="SUPFAM" id="SSF56112">
    <property type="entry name" value="Protein kinase-like (PK-like)"/>
    <property type="match status" value="1"/>
</dbReference>
<dbReference type="InterPro" id="IPR000719">
    <property type="entry name" value="Prot_kinase_dom"/>
</dbReference>
<feature type="region of interest" description="Disordered" evidence="15">
    <location>
        <begin position="455"/>
        <end position="474"/>
    </location>
</feature>
<feature type="region of interest" description="Disordered" evidence="15">
    <location>
        <begin position="482"/>
        <end position="501"/>
    </location>
</feature>
<dbReference type="EMBL" id="BPWL01000002">
    <property type="protein sequence ID" value="GJJ07172.1"/>
    <property type="molecule type" value="Genomic_DNA"/>
</dbReference>
<evidence type="ECO:0000256" key="3">
    <source>
        <dbReference type="ARBA" id="ARBA00011738"/>
    </source>
</evidence>
<accession>A0AAV4ZY50</accession>
<evidence type="ECO:0000256" key="15">
    <source>
        <dbReference type="SAM" id="MobiDB-lite"/>
    </source>
</evidence>
<evidence type="ECO:0000256" key="2">
    <source>
        <dbReference type="ARBA" id="ARBA00007769"/>
    </source>
</evidence>
<dbReference type="InterPro" id="IPR011009">
    <property type="entry name" value="Kinase-like_dom_sf"/>
</dbReference>
<dbReference type="PROSITE" id="PS00383">
    <property type="entry name" value="TYR_PHOSPHATASE_1"/>
    <property type="match status" value="1"/>
</dbReference>
<keyword evidence="10 14" id="KW-0520">NAD</keyword>
<feature type="domain" description="Protein kinase" evidence="16">
    <location>
        <begin position="762"/>
        <end position="1107"/>
    </location>
</feature>
<dbReference type="GO" id="GO:0051287">
    <property type="term" value="F:NAD binding"/>
    <property type="evidence" value="ECO:0007669"/>
    <property type="project" value="InterPro"/>
</dbReference>
<keyword evidence="5 14" id="KW-0432">Leucine biosynthesis</keyword>
<evidence type="ECO:0000313" key="20">
    <source>
        <dbReference type="Proteomes" id="UP001050691"/>
    </source>
</evidence>
<dbReference type="EC" id="1.1.1.85" evidence="4 14"/>
<dbReference type="PROSITE" id="PS50056">
    <property type="entry name" value="TYR_PHOSPHATASE_2"/>
    <property type="match status" value="1"/>
</dbReference>
<dbReference type="PANTHER" id="PTHR42979">
    <property type="entry name" value="3-ISOPROPYLMALATE DEHYDROGENASE"/>
    <property type="match status" value="1"/>
</dbReference>
<dbReference type="Proteomes" id="UP001050691">
    <property type="component" value="Unassembled WGS sequence"/>
</dbReference>
<dbReference type="InterPro" id="IPR029023">
    <property type="entry name" value="Tensin_phosphatase"/>
</dbReference>
<organism evidence="19 20">
    <name type="scientific">Clathrus columnatus</name>
    <dbReference type="NCBI Taxonomy" id="1419009"/>
    <lineage>
        <taxon>Eukaryota</taxon>
        <taxon>Fungi</taxon>
        <taxon>Dikarya</taxon>
        <taxon>Basidiomycota</taxon>
        <taxon>Agaricomycotina</taxon>
        <taxon>Agaricomycetes</taxon>
        <taxon>Phallomycetidae</taxon>
        <taxon>Phallales</taxon>
        <taxon>Clathraceae</taxon>
        <taxon>Clathrus</taxon>
    </lineage>
</organism>
<feature type="compositionally biased region" description="Acidic residues" evidence="15">
    <location>
        <begin position="617"/>
        <end position="626"/>
    </location>
</feature>
<keyword evidence="20" id="KW-1185">Reference proteome</keyword>
<evidence type="ECO:0000256" key="8">
    <source>
        <dbReference type="ARBA" id="ARBA00022842"/>
    </source>
</evidence>
<keyword evidence="7 14" id="KW-0479">Metal-binding</keyword>
<dbReference type="GO" id="GO:0005829">
    <property type="term" value="C:cytosol"/>
    <property type="evidence" value="ECO:0007669"/>
    <property type="project" value="TreeGrafter"/>
</dbReference>
<dbReference type="InterPro" id="IPR024604">
    <property type="entry name" value="GSG2_C"/>
</dbReference>
<comment type="cofactor">
    <cofactor evidence="1">
        <name>Mn(2+)</name>
        <dbReference type="ChEBI" id="CHEBI:29035"/>
    </cofactor>
</comment>
<dbReference type="InterPro" id="IPR016130">
    <property type="entry name" value="Tyr_Pase_AS"/>
</dbReference>
<dbReference type="Gene3D" id="3.90.190.10">
    <property type="entry name" value="Protein tyrosine phosphatase superfamily"/>
    <property type="match status" value="1"/>
</dbReference>
<keyword evidence="11" id="KW-0464">Manganese</keyword>
<dbReference type="PROSITE" id="PS51181">
    <property type="entry name" value="PPASE_TENSIN"/>
    <property type="match status" value="1"/>
</dbReference>
<evidence type="ECO:0000256" key="6">
    <source>
        <dbReference type="ARBA" id="ARBA00022605"/>
    </source>
</evidence>
<feature type="domain" description="Tyrosine specific protein phosphatases" evidence="17">
    <location>
        <begin position="1214"/>
        <end position="1288"/>
    </location>
</feature>
<dbReference type="Gene3D" id="3.40.718.10">
    <property type="entry name" value="Isopropylmalate Dehydrogenase"/>
    <property type="match status" value="1"/>
</dbReference>
<dbReference type="InterPro" id="IPR019818">
    <property type="entry name" value="IsoCit/isopropylmalate_DH_CS"/>
</dbReference>
<dbReference type="Gene3D" id="3.30.200.20">
    <property type="entry name" value="Phosphorylase Kinase, domain 1"/>
    <property type="match status" value="1"/>
</dbReference>
<dbReference type="SMART" id="SM01329">
    <property type="entry name" value="Iso_dh"/>
    <property type="match status" value="1"/>
</dbReference>
<feature type="compositionally biased region" description="Basic and acidic residues" evidence="15">
    <location>
        <begin position="1288"/>
        <end position="1305"/>
    </location>
</feature>
<evidence type="ECO:0000256" key="9">
    <source>
        <dbReference type="ARBA" id="ARBA00023002"/>
    </source>
</evidence>
<comment type="pathway">
    <text evidence="14">Amino-acid biosynthesis; L-leucine biosynthesis; L-leucine from 3-methyl-2-oxobutanoate: step 3/4.</text>
</comment>
<evidence type="ECO:0000256" key="1">
    <source>
        <dbReference type="ARBA" id="ARBA00001936"/>
    </source>
</evidence>
<comment type="catalytic activity">
    <reaction evidence="14">
        <text>(2R,3S)-3-isopropylmalate + NAD(+) = 4-methyl-2-oxopentanoate + CO2 + NADH</text>
        <dbReference type="Rhea" id="RHEA:32271"/>
        <dbReference type="ChEBI" id="CHEBI:16526"/>
        <dbReference type="ChEBI" id="CHEBI:17865"/>
        <dbReference type="ChEBI" id="CHEBI:35121"/>
        <dbReference type="ChEBI" id="CHEBI:57540"/>
        <dbReference type="ChEBI" id="CHEBI:57945"/>
        <dbReference type="EC" id="1.1.1.85"/>
    </reaction>
</comment>
<name>A0AAV4ZY50_9AGAM</name>
<dbReference type="InterPro" id="IPR024084">
    <property type="entry name" value="IsoPropMal-DH-like_dom"/>
</dbReference>
<keyword evidence="8" id="KW-0460">Magnesium</keyword>
<dbReference type="FunFam" id="3.40.718.10:FF:000006">
    <property type="entry name" value="3-isopropylmalate dehydrogenase"/>
    <property type="match status" value="1"/>
</dbReference>
<feature type="region of interest" description="Disordered" evidence="15">
    <location>
        <begin position="1584"/>
        <end position="1617"/>
    </location>
</feature>
<feature type="domain" description="Phosphatase tensin-type" evidence="18">
    <location>
        <begin position="1121"/>
        <end position="1399"/>
    </location>
</feature>
<dbReference type="SUPFAM" id="SSF52799">
    <property type="entry name" value="(Phosphotyrosine protein) phosphatases II"/>
    <property type="match status" value="1"/>
</dbReference>
<feature type="compositionally biased region" description="Basic and acidic residues" evidence="15">
    <location>
        <begin position="1588"/>
        <end position="1597"/>
    </location>
</feature>
<dbReference type="InterPro" id="IPR029021">
    <property type="entry name" value="Prot-tyrosine_phosphatase-like"/>
</dbReference>
<evidence type="ECO:0000256" key="12">
    <source>
        <dbReference type="ARBA" id="ARBA00023304"/>
    </source>
</evidence>
<evidence type="ECO:0000259" key="18">
    <source>
        <dbReference type="PROSITE" id="PS51181"/>
    </source>
</evidence>
<dbReference type="Pfam" id="PF00180">
    <property type="entry name" value="Iso_dh"/>
    <property type="match status" value="1"/>
</dbReference>
<evidence type="ECO:0000259" key="16">
    <source>
        <dbReference type="PROSITE" id="PS50011"/>
    </source>
</evidence>
<evidence type="ECO:0000256" key="5">
    <source>
        <dbReference type="ARBA" id="ARBA00022430"/>
    </source>
</evidence>
<dbReference type="PROSITE" id="PS00470">
    <property type="entry name" value="IDH_IMDH"/>
    <property type="match status" value="1"/>
</dbReference>
<comment type="cofactor">
    <cofactor evidence="14">
        <name>Mg(2+)</name>
        <dbReference type="ChEBI" id="CHEBI:18420"/>
    </cofactor>
    <cofactor evidence="14">
        <name>Mn(2+)</name>
        <dbReference type="ChEBI" id="CHEBI:29035"/>
    </cofactor>
    <text evidence="14">Binds 1 Mg(2+) or Mn(2+) ion per subunit.</text>
</comment>
<dbReference type="SMART" id="SM01331">
    <property type="entry name" value="DUF3635"/>
    <property type="match status" value="1"/>
</dbReference>
<feature type="region of interest" description="Disordered" evidence="15">
    <location>
        <begin position="538"/>
        <end position="667"/>
    </location>
</feature>
<dbReference type="InterPro" id="IPR004429">
    <property type="entry name" value="Isopropylmalate_DH"/>
</dbReference>